<gene>
    <name evidence="3" type="ORF">FKG94_09235</name>
</gene>
<evidence type="ECO:0000259" key="2">
    <source>
        <dbReference type="Pfam" id="PF21028"/>
    </source>
</evidence>
<dbReference type="RefSeq" id="WP_142903931.1">
    <property type="nucleotide sequence ID" value="NZ_ML660091.1"/>
</dbReference>
<keyword evidence="4" id="KW-1185">Reference proteome</keyword>
<dbReference type="InterPro" id="IPR048341">
    <property type="entry name" value="DUF1285_N"/>
</dbReference>
<name>A0A545TVL9_9GAMM</name>
<comment type="caution">
    <text evidence="3">The sequence shown here is derived from an EMBL/GenBank/DDBJ whole genome shotgun (WGS) entry which is preliminary data.</text>
</comment>
<evidence type="ECO:0000259" key="1">
    <source>
        <dbReference type="Pfam" id="PF06938"/>
    </source>
</evidence>
<accession>A0A545TVL9</accession>
<dbReference type="PIRSF" id="PIRSF029557">
    <property type="entry name" value="UCP029557"/>
    <property type="match status" value="1"/>
</dbReference>
<dbReference type="Pfam" id="PF06938">
    <property type="entry name" value="DUF1285_N"/>
    <property type="match status" value="1"/>
</dbReference>
<dbReference type="OrthoDB" id="3078366at2"/>
<dbReference type="InterPro" id="IPR048342">
    <property type="entry name" value="DUF1285_C"/>
</dbReference>
<protein>
    <submittedName>
        <fullName evidence="3">DUF1285 domain-containing protein</fullName>
    </submittedName>
</protein>
<evidence type="ECO:0000313" key="3">
    <source>
        <dbReference type="EMBL" id="TQV81270.1"/>
    </source>
</evidence>
<dbReference type="AlphaFoldDB" id="A0A545TVL9"/>
<dbReference type="Gene3D" id="3.10.540.10">
    <property type="entry name" value="duf1285 like domain"/>
    <property type="match status" value="1"/>
</dbReference>
<dbReference type="EMBL" id="VHSG01000008">
    <property type="protein sequence ID" value="TQV81270.1"/>
    <property type="molecule type" value="Genomic_DNA"/>
</dbReference>
<dbReference type="Proteomes" id="UP000319732">
    <property type="component" value="Unassembled WGS sequence"/>
</dbReference>
<evidence type="ECO:0000313" key="4">
    <source>
        <dbReference type="Proteomes" id="UP000319732"/>
    </source>
</evidence>
<feature type="domain" description="DUF1285" evidence="2">
    <location>
        <begin position="96"/>
        <end position="206"/>
    </location>
</feature>
<dbReference type="Pfam" id="PF21028">
    <property type="entry name" value="DUF1285_C"/>
    <property type="match status" value="1"/>
</dbReference>
<dbReference type="InterPro" id="IPR010707">
    <property type="entry name" value="DUF1285"/>
</dbReference>
<organism evidence="3 4">
    <name type="scientific">Exilibacterium tricleocarpae</name>
    <dbReference type="NCBI Taxonomy" id="2591008"/>
    <lineage>
        <taxon>Bacteria</taxon>
        <taxon>Pseudomonadati</taxon>
        <taxon>Pseudomonadota</taxon>
        <taxon>Gammaproteobacteria</taxon>
        <taxon>Cellvibrionales</taxon>
        <taxon>Cellvibrionaceae</taxon>
        <taxon>Exilibacterium</taxon>
    </lineage>
</organism>
<dbReference type="Gene3D" id="2.30.270.10">
    <property type="entry name" value="duf1285 protein"/>
    <property type="match status" value="1"/>
</dbReference>
<dbReference type="InterPro" id="IPR023361">
    <property type="entry name" value="DUF1285_beta_roll_sf"/>
</dbReference>
<proteinExistence type="predicted"/>
<reference evidence="3 4" key="1">
    <citation type="submission" date="2019-06" db="EMBL/GenBank/DDBJ databases">
        <title>Whole genome sequence for Cellvibrionaceae sp. R142.</title>
        <authorList>
            <person name="Wang G."/>
        </authorList>
    </citation>
    <scope>NUCLEOTIDE SEQUENCE [LARGE SCALE GENOMIC DNA]</scope>
    <source>
        <strain evidence="3 4">R142</strain>
    </source>
</reference>
<feature type="domain" description="DUF1285" evidence="1">
    <location>
        <begin position="29"/>
        <end position="95"/>
    </location>
</feature>
<sequence length="207" mass="23644">MPSFPSHRDPQALFDFLQQQQAEQHSGLPPVEQWQPPLSGEMDMRIAADGTWYHQGSAIRRQAMVKLFSRILKREDEDYFLVTPVEKWRIRVEDAPFVVVDFRVERAGGDDYRDPASGQALVFNTQVEDEVVLGPDNPLWVREAETRTGSPRPYLRVRPGLDGLLHRNVYYRLVDLALQQAEAGKKAEKKADEKVGVWSLGHFFGLG</sequence>